<dbReference type="RefSeq" id="WP_067592578.1">
    <property type="nucleotide sequence ID" value="NZ_JABMCZ010000001.1"/>
</dbReference>
<accession>A0A164LB35</accession>
<protein>
    <submittedName>
        <fullName evidence="2">Uncharacterized protein</fullName>
    </submittedName>
</protein>
<evidence type="ECO:0000313" key="3">
    <source>
        <dbReference type="Proteomes" id="UP000076512"/>
    </source>
</evidence>
<dbReference type="AlphaFoldDB" id="A0A164LB35"/>
<sequence length="81" mass="8496">MAKLISWVAAYDEHGAARWFGPADEVPEWAARQITNPAAWDTVPAPAVEAGAGDGATSGESEPEAEPVAPKRRTRKPAEGA</sequence>
<dbReference type="EMBL" id="LWGR01000009">
    <property type="protein sequence ID" value="KZM72210.1"/>
    <property type="molecule type" value="Genomic_DNA"/>
</dbReference>
<proteinExistence type="predicted"/>
<dbReference type="STRING" id="455432.AWN90_36650"/>
<organism evidence="2 3">
    <name type="scientific">Nocardia terpenica</name>
    <dbReference type="NCBI Taxonomy" id="455432"/>
    <lineage>
        <taxon>Bacteria</taxon>
        <taxon>Bacillati</taxon>
        <taxon>Actinomycetota</taxon>
        <taxon>Actinomycetes</taxon>
        <taxon>Mycobacteriales</taxon>
        <taxon>Nocardiaceae</taxon>
        <taxon>Nocardia</taxon>
    </lineage>
</organism>
<dbReference type="Proteomes" id="UP000076512">
    <property type="component" value="Unassembled WGS sequence"/>
</dbReference>
<evidence type="ECO:0000313" key="2">
    <source>
        <dbReference type="EMBL" id="KZM72210.1"/>
    </source>
</evidence>
<gene>
    <name evidence="2" type="ORF">AWN90_36650</name>
</gene>
<keyword evidence="3" id="KW-1185">Reference proteome</keyword>
<reference evidence="2 3" key="1">
    <citation type="submission" date="2016-04" db="EMBL/GenBank/DDBJ databases">
        <authorList>
            <person name="Evans L.H."/>
            <person name="Alamgir A."/>
            <person name="Owens N."/>
            <person name="Weber N.D."/>
            <person name="Virtaneva K."/>
            <person name="Barbian K."/>
            <person name="Babar A."/>
            <person name="Rosenke K."/>
        </authorList>
    </citation>
    <scope>NUCLEOTIDE SEQUENCE [LARGE SCALE GENOMIC DNA]</scope>
    <source>
        <strain evidence="2 3">IFM 0406</strain>
    </source>
</reference>
<dbReference type="OrthoDB" id="7605636at2"/>
<feature type="region of interest" description="Disordered" evidence="1">
    <location>
        <begin position="40"/>
        <end position="81"/>
    </location>
</feature>
<evidence type="ECO:0000256" key="1">
    <source>
        <dbReference type="SAM" id="MobiDB-lite"/>
    </source>
</evidence>
<name>A0A164LB35_9NOCA</name>
<comment type="caution">
    <text evidence="2">The sequence shown here is derived from an EMBL/GenBank/DDBJ whole genome shotgun (WGS) entry which is preliminary data.</text>
</comment>